<sequence length="62" mass="6919">MHERCRKQVFPAWFALSYRRSRLTGQTPEVLIVGGTGDDKVIAGCRQGCSDCRPHAAIHPHT</sequence>
<dbReference type="STRING" id="1293891.TMES_05080"/>
<dbReference type="AlphaFoldDB" id="A0A1Y2L1S7"/>
<evidence type="ECO:0000313" key="2">
    <source>
        <dbReference type="Proteomes" id="UP000193391"/>
    </source>
</evidence>
<evidence type="ECO:0000313" key="1">
    <source>
        <dbReference type="EMBL" id="OSQ39429.1"/>
    </source>
</evidence>
<organism evidence="1 2">
    <name type="scientific">Thalassospira mesophila</name>
    <dbReference type="NCBI Taxonomy" id="1293891"/>
    <lineage>
        <taxon>Bacteria</taxon>
        <taxon>Pseudomonadati</taxon>
        <taxon>Pseudomonadota</taxon>
        <taxon>Alphaproteobacteria</taxon>
        <taxon>Rhodospirillales</taxon>
        <taxon>Thalassospiraceae</taxon>
        <taxon>Thalassospira</taxon>
    </lineage>
</organism>
<dbReference type="EMBL" id="JFKA01000002">
    <property type="protein sequence ID" value="OSQ39429.1"/>
    <property type="molecule type" value="Genomic_DNA"/>
</dbReference>
<comment type="caution">
    <text evidence="1">The sequence shown here is derived from an EMBL/GenBank/DDBJ whole genome shotgun (WGS) entry which is preliminary data.</text>
</comment>
<name>A0A1Y2L1S7_9PROT</name>
<protein>
    <submittedName>
        <fullName evidence="1">Uncharacterized protein</fullName>
    </submittedName>
</protein>
<accession>A0A1Y2L1S7</accession>
<gene>
    <name evidence="1" type="ORF">TMES_05080</name>
</gene>
<keyword evidence="2" id="KW-1185">Reference proteome</keyword>
<reference evidence="1 2" key="1">
    <citation type="submission" date="2014-03" db="EMBL/GenBank/DDBJ databases">
        <title>The draft genome sequence of Thalassospira mesophila JCM 18969.</title>
        <authorList>
            <person name="Lai Q."/>
            <person name="Shao Z."/>
        </authorList>
    </citation>
    <scope>NUCLEOTIDE SEQUENCE [LARGE SCALE GENOMIC DNA]</scope>
    <source>
        <strain evidence="1 2">JCM 18969</strain>
    </source>
</reference>
<dbReference type="Proteomes" id="UP000193391">
    <property type="component" value="Unassembled WGS sequence"/>
</dbReference>
<proteinExistence type="predicted"/>